<dbReference type="Proteomes" id="UP001190700">
    <property type="component" value="Unassembled WGS sequence"/>
</dbReference>
<accession>A0AAE0BDT7</accession>
<dbReference type="CDD" id="cd09917">
    <property type="entry name" value="F-box_SF"/>
    <property type="match status" value="1"/>
</dbReference>
<reference evidence="3 4" key="1">
    <citation type="journal article" date="2015" name="Genome Biol. Evol.">
        <title>Comparative Genomics of a Bacterivorous Green Alga Reveals Evolutionary Causalities and Consequences of Phago-Mixotrophic Mode of Nutrition.</title>
        <authorList>
            <person name="Burns J.A."/>
            <person name="Paasch A."/>
            <person name="Narechania A."/>
            <person name="Kim E."/>
        </authorList>
    </citation>
    <scope>NUCLEOTIDE SEQUENCE [LARGE SCALE GENOMIC DNA]</scope>
    <source>
        <strain evidence="3 4">PLY_AMNH</strain>
    </source>
</reference>
<keyword evidence="4" id="KW-1185">Reference proteome</keyword>
<name>A0AAE0BDT7_9CHLO</name>
<evidence type="ECO:0000256" key="1">
    <source>
        <dbReference type="SAM" id="MobiDB-lite"/>
    </source>
</evidence>
<dbReference type="InterPro" id="IPR001810">
    <property type="entry name" value="F-box_dom"/>
</dbReference>
<gene>
    <name evidence="3" type="ORF">CYMTET_55704</name>
</gene>
<feature type="region of interest" description="Disordered" evidence="1">
    <location>
        <begin position="242"/>
        <end position="279"/>
    </location>
</feature>
<organism evidence="3 4">
    <name type="scientific">Cymbomonas tetramitiformis</name>
    <dbReference type="NCBI Taxonomy" id="36881"/>
    <lineage>
        <taxon>Eukaryota</taxon>
        <taxon>Viridiplantae</taxon>
        <taxon>Chlorophyta</taxon>
        <taxon>Pyramimonadophyceae</taxon>
        <taxon>Pyramimonadales</taxon>
        <taxon>Pyramimonadaceae</taxon>
        <taxon>Cymbomonas</taxon>
    </lineage>
</organism>
<evidence type="ECO:0000313" key="4">
    <source>
        <dbReference type="Proteomes" id="UP001190700"/>
    </source>
</evidence>
<protein>
    <recommendedName>
        <fullName evidence="2">F-box domain-containing protein</fullName>
    </recommendedName>
</protein>
<feature type="region of interest" description="Disordered" evidence="1">
    <location>
        <begin position="175"/>
        <end position="200"/>
    </location>
</feature>
<dbReference type="EMBL" id="LGRX02035572">
    <property type="protein sequence ID" value="KAK3234020.1"/>
    <property type="molecule type" value="Genomic_DNA"/>
</dbReference>
<dbReference type="InterPro" id="IPR036047">
    <property type="entry name" value="F-box-like_dom_sf"/>
</dbReference>
<dbReference type="Gene3D" id="1.20.1280.50">
    <property type="match status" value="1"/>
</dbReference>
<evidence type="ECO:0000313" key="3">
    <source>
        <dbReference type="EMBL" id="KAK3234020.1"/>
    </source>
</evidence>
<feature type="compositionally biased region" description="Acidic residues" evidence="1">
    <location>
        <begin position="176"/>
        <end position="193"/>
    </location>
</feature>
<comment type="caution">
    <text evidence="3">The sequence shown here is derived from an EMBL/GenBank/DDBJ whole genome shotgun (WGS) entry which is preliminary data.</text>
</comment>
<dbReference type="SUPFAM" id="SSF81383">
    <property type="entry name" value="F-box domain"/>
    <property type="match status" value="1"/>
</dbReference>
<dbReference type="AlphaFoldDB" id="A0AAE0BDT7"/>
<sequence>MFHDTINMSSLSLLDMPPEVVERIFRSLGASDLLRISASCKDFQALAKAASDKLWKTLALDVGWNRPATCKTWKKYYCEEASKRCRDCWCVTPYEFALLGRRLCTQCERGSHRYRLVTALQSEDEFSVPQRLVMGLRSITLGGTIFYLKSDVLALVGNSSSSTRAVTPLLAHAQAEEEEAEDDVEVSSDDVDGEDTREVRQQELAKDAAQQKIQRKQNKKAAKMLQRAKRQGQDIHLLTLGATLGTTTPGQREHKKRSNDQRKYRRKSEAVAMGHAPSAWERQRKKLEEEFGQFGLSGLTLVEDKQTSGLQSALG</sequence>
<feature type="domain" description="F-box" evidence="2">
    <location>
        <begin position="10"/>
        <end position="58"/>
    </location>
</feature>
<proteinExistence type="predicted"/>
<dbReference type="PROSITE" id="PS50181">
    <property type="entry name" value="FBOX"/>
    <property type="match status" value="1"/>
</dbReference>
<evidence type="ECO:0000259" key="2">
    <source>
        <dbReference type="PROSITE" id="PS50181"/>
    </source>
</evidence>
<dbReference type="Pfam" id="PF12937">
    <property type="entry name" value="F-box-like"/>
    <property type="match status" value="1"/>
</dbReference>